<comment type="caution">
    <text evidence="2">The sequence shown here is derived from an EMBL/GenBank/DDBJ whole genome shotgun (WGS) entry which is preliminary data.</text>
</comment>
<gene>
    <name evidence="2" type="ORF">A2Z67_03195</name>
</gene>
<sequence>MIKNFISNNKRVLIIGVVIVVLAIWIIGLIIGKNETSEVILTPSPVSTTTPKPLNIPESPKINVSGIEVNNFYKEAIIIGGDGYALFDKTDKFKIAYIPVDKSFLISILDNPFEDVKKEAEKAFLQKLGITQEEACLLNVNIATNIRINPSYAGKNYKLSFCE</sequence>
<name>A0A1F7X5Y2_9BACT</name>
<evidence type="ECO:0000256" key="1">
    <source>
        <dbReference type="SAM" id="Phobius"/>
    </source>
</evidence>
<keyword evidence="1" id="KW-0472">Membrane</keyword>
<evidence type="ECO:0000313" key="2">
    <source>
        <dbReference type="EMBL" id="OGM09778.1"/>
    </source>
</evidence>
<feature type="transmembrane region" description="Helical" evidence="1">
    <location>
        <begin position="12"/>
        <end position="32"/>
    </location>
</feature>
<keyword evidence="1" id="KW-0812">Transmembrane</keyword>
<accession>A0A1F7X5Y2</accession>
<dbReference type="AlphaFoldDB" id="A0A1F7X5Y2"/>
<dbReference type="EMBL" id="MGFQ01000019">
    <property type="protein sequence ID" value="OGM09778.1"/>
    <property type="molecule type" value="Genomic_DNA"/>
</dbReference>
<dbReference type="Proteomes" id="UP000176939">
    <property type="component" value="Unassembled WGS sequence"/>
</dbReference>
<reference evidence="2 3" key="1">
    <citation type="journal article" date="2016" name="Nat. Commun.">
        <title>Thousands of microbial genomes shed light on interconnected biogeochemical processes in an aquifer system.</title>
        <authorList>
            <person name="Anantharaman K."/>
            <person name="Brown C.T."/>
            <person name="Hug L.A."/>
            <person name="Sharon I."/>
            <person name="Castelle C.J."/>
            <person name="Probst A.J."/>
            <person name="Thomas B.C."/>
            <person name="Singh A."/>
            <person name="Wilkins M.J."/>
            <person name="Karaoz U."/>
            <person name="Brodie E.L."/>
            <person name="Williams K.H."/>
            <person name="Hubbard S.S."/>
            <person name="Banfield J.F."/>
        </authorList>
    </citation>
    <scope>NUCLEOTIDE SEQUENCE [LARGE SCALE GENOMIC DNA]</scope>
</reference>
<protein>
    <submittedName>
        <fullName evidence="2">Uncharacterized protein</fullName>
    </submittedName>
</protein>
<evidence type="ECO:0000313" key="3">
    <source>
        <dbReference type="Proteomes" id="UP000176939"/>
    </source>
</evidence>
<proteinExistence type="predicted"/>
<organism evidence="2 3">
    <name type="scientific">Candidatus Woesebacteria bacterium RBG_13_36_22</name>
    <dbReference type="NCBI Taxonomy" id="1802478"/>
    <lineage>
        <taxon>Bacteria</taxon>
        <taxon>Candidatus Woeseibacteriota</taxon>
    </lineage>
</organism>
<keyword evidence="1" id="KW-1133">Transmembrane helix</keyword>